<dbReference type="RefSeq" id="WP_132938930.1">
    <property type="nucleotide sequence ID" value="NZ_CP119676.1"/>
</dbReference>
<accession>A0A4R3JBK2</accession>
<dbReference type="AlphaFoldDB" id="A0A4R3JBK2"/>
<evidence type="ECO:0000256" key="1">
    <source>
        <dbReference type="SAM" id="MobiDB-lite"/>
    </source>
</evidence>
<comment type="caution">
    <text evidence="3">The sequence shown here is derived from an EMBL/GenBank/DDBJ whole genome shotgun (WGS) entry which is preliminary data.</text>
</comment>
<gene>
    <name evidence="3" type="ORF">EDD55_10511</name>
</gene>
<dbReference type="Proteomes" id="UP000295304">
    <property type="component" value="Unassembled WGS sequence"/>
</dbReference>
<proteinExistence type="predicted"/>
<feature type="compositionally biased region" description="Basic and acidic residues" evidence="1">
    <location>
        <begin position="278"/>
        <end position="304"/>
    </location>
</feature>
<protein>
    <submittedName>
        <fullName evidence="3">FecR family protein</fullName>
    </submittedName>
</protein>
<sequence>MTARVRAWMKKPKKRNAHCVCWGIVLVAIGAISLGVFRAAPSAAADVAVGVVREVRLDVFGTPPLRRKVAMVPDDQVYRGEVLETGARAFLRVLLKDDTHLTLGANSALVVDDLVFDPVRKGGRLTLNLFEGAFHYVSGKLPKQAIRIETSSATIGIRGTELIIRVARNGATTVGVIHGRAFIRSRESGAVQELKTGTSSTVSAGGFEGRPLKGIELTNDEGVDGYVSGVAHWREEQKQPLDGLEGDRLGDVQEAVHDEGVHAEGDGAGGSDLLGARQEGDRGELSGAETRIDRADLQEGDRASSEQGMGGGDVSGGEGDQGGGDRSPERDSAQSRESAHDTGGGSDGTSSNDHGERD</sequence>
<evidence type="ECO:0000313" key="4">
    <source>
        <dbReference type="Proteomes" id="UP000295304"/>
    </source>
</evidence>
<dbReference type="OrthoDB" id="6038785at2"/>
<evidence type="ECO:0000259" key="2">
    <source>
        <dbReference type="Pfam" id="PF04773"/>
    </source>
</evidence>
<dbReference type="InterPro" id="IPR006860">
    <property type="entry name" value="FecR"/>
</dbReference>
<organism evidence="3 4">
    <name type="scientific">Varunaivibrio sulfuroxidans</name>
    <dbReference type="NCBI Taxonomy" id="1773489"/>
    <lineage>
        <taxon>Bacteria</taxon>
        <taxon>Pseudomonadati</taxon>
        <taxon>Pseudomonadota</taxon>
        <taxon>Alphaproteobacteria</taxon>
        <taxon>Rhodospirillales</taxon>
        <taxon>Magnetovibrionaceae</taxon>
        <taxon>Varunaivibrio</taxon>
    </lineage>
</organism>
<feature type="compositionally biased region" description="Gly residues" evidence="1">
    <location>
        <begin position="308"/>
        <end position="325"/>
    </location>
</feature>
<dbReference type="Gene3D" id="2.60.120.1440">
    <property type="match status" value="1"/>
</dbReference>
<name>A0A4R3JBK2_9PROT</name>
<feature type="region of interest" description="Disordered" evidence="1">
    <location>
        <begin position="260"/>
        <end position="358"/>
    </location>
</feature>
<feature type="domain" description="FecR protein" evidence="2">
    <location>
        <begin position="82"/>
        <end position="180"/>
    </location>
</feature>
<dbReference type="PANTHER" id="PTHR38731:SF3">
    <property type="entry name" value="BLL6125 PROTEIN"/>
    <property type="match status" value="1"/>
</dbReference>
<reference evidence="3 4" key="1">
    <citation type="submission" date="2019-03" db="EMBL/GenBank/DDBJ databases">
        <title>Genomic Encyclopedia of Type Strains, Phase IV (KMG-IV): sequencing the most valuable type-strain genomes for metagenomic binning, comparative biology and taxonomic classification.</title>
        <authorList>
            <person name="Goeker M."/>
        </authorList>
    </citation>
    <scope>NUCLEOTIDE SEQUENCE [LARGE SCALE GENOMIC DNA]</scope>
    <source>
        <strain evidence="3 4">DSM 101688</strain>
    </source>
</reference>
<feature type="compositionally biased region" description="Basic and acidic residues" evidence="1">
    <location>
        <begin position="326"/>
        <end position="340"/>
    </location>
</feature>
<dbReference type="EMBL" id="SLZW01000005">
    <property type="protein sequence ID" value="TCS62466.1"/>
    <property type="molecule type" value="Genomic_DNA"/>
</dbReference>
<dbReference type="Pfam" id="PF04773">
    <property type="entry name" value="FecR"/>
    <property type="match status" value="1"/>
</dbReference>
<keyword evidence="4" id="KW-1185">Reference proteome</keyword>
<dbReference type="PANTHER" id="PTHR38731">
    <property type="entry name" value="LIPL45-RELATED LIPOPROTEIN-RELATED"/>
    <property type="match status" value="1"/>
</dbReference>
<evidence type="ECO:0000313" key="3">
    <source>
        <dbReference type="EMBL" id="TCS62466.1"/>
    </source>
</evidence>